<feature type="compositionally biased region" description="Pro residues" evidence="1">
    <location>
        <begin position="19"/>
        <end position="30"/>
    </location>
</feature>
<feature type="compositionally biased region" description="Low complexity" evidence="1">
    <location>
        <begin position="205"/>
        <end position="230"/>
    </location>
</feature>
<dbReference type="EMBL" id="GL945476">
    <property type="protein sequence ID" value="EGO02919.1"/>
    <property type="molecule type" value="Genomic_DNA"/>
</dbReference>
<feature type="compositionally biased region" description="Polar residues" evidence="1">
    <location>
        <begin position="176"/>
        <end position="189"/>
    </location>
</feature>
<dbReference type="eggNOG" id="KOG0578">
    <property type="taxonomic scope" value="Eukaryota"/>
</dbReference>
<feature type="region of interest" description="Disordered" evidence="1">
    <location>
        <begin position="53"/>
        <end position="72"/>
    </location>
</feature>
<gene>
    <name evidence="2" type="ORF">SERLA73DRAFT_176387</name>
</gene>
<proteinExistence type="predicted"/>
<feature type="region of interest" description="Disordered" evidence="1">
    <location>
        <begin position="98"/>
        <end position="123"/>
    </location>
</feature>
<evidence type="ECO:0000256" key="1">
    <source>
        <dbReference type="SAM" id="MobiDB-lite"/>
    </source>
</evidence>
<feature type="region of interest" description="Disordered" evidence="1">
    <location>
        <begin position="137"/>
        <end position="251"/>
    </location>
</feature>
<feature type="non-terminal residue" evidence="2">
    <location>
        <position position="314"/>
    </location>
</feature>
<evidence type="ECO:0000313" key="2">
    <source>
        <dbReference type="EMBL" id="EGO02919.1"/>
    </source>
</evidence>
<keyword evidence="3" id="KW-1185">Reference proteome</keyword>
<feature type="region of interest" description="Disordered" evidence="1">
    <location>
        <begin position="1"/>
        <end position="30"/>
    </location>
</feature>
<dbReference type="InParanoid" id="F8PMT7"/>
<feature type="compositionally biased region" description="Acidic residues" evidence="1">
    <location>
        <begin position="144"/>
        <end position="158"/>
    </location>
</feature>
<dbReference type="STRING" id="936435.F8PMT7"/>
<organism evidence="3">
    <name type="scientific">Serpula lacrymans var. lacrymans (strain S7.3)</name>
    <name type="common">Dry rot fungus</name>
    <dbReference type="NCBI Taxonomy" id="936435"/>
    <lineage>
        <taxon>Eukaryota</taxon>
        <taxon>Fungi</taxon>
        <taxon>Dikarya</taxon>
        <taxon>Basidiomycota</taxon>
        <taxon>Agaricomycotina</taxon>
        <taxon>Agaricomycetes</taxon>
        <taxon>Agaricomycetidae</taxon>
        <taxon>Boletales</taxon>
        <taxon>Coniophorineae</taxon>
        <taxon>Serpulaceae</taxon>
        <taxon>Serpula</taxon>
    </lineage>
</organism>
<dbReference type="Proteomes" id="UP000008063">
    <property type="component" value="Unassembled WGS sequence"/>
</dbReference>
<dbReference type="AlphaFoldDB" id="F8PMT7"/>
<dbReference type="HOGENOM" id="CLU_887277_0_0_1"/>
<protein>
    <submittedName>
        <fullName evidence="2">Uncharacterized protein</fullName>
    </submittedName>
</protein>
<name>F8PMT7_SERL3</name>
<accession>F8PMT7</accession>
<reference evidence="3" key="1">
    <citation type="journal article" date="2011" name="Science">
        <title>The plant cell wall-decomposing machinery underlies the functional diversity of forest fungi.</title>
        <authorList>
            <person name="Eastwood D.C."/>
            <person name="Floudas D."/>
            <person name="Binder M."/>
            <person name="Majcherczyk A."/>
            <person name="Schneider P."/>
            <person name="Aerts A."/>
            <person name="Asiegbu F.O."/>
            <person name="Baker S.E."/>
            <person name="Barry K."/>
            <person name="Bendiksby M."/>
            <person name="Blumentritt M."/>
            <person name="Coutinho P.M."/>
            <person name="Cullen D."/>
            <person name="de Vries R.P."/>
            <person name="Gathman A."/>
            <person name="Goodell B."/>
            <person name="Henrissat B."/>
            <person name="Ihrmark K."/>
            <person name="Kauserud H."/>
            <person name="Kohler A."/>
            <person name="LaButti K."/>
            <person name="Lapidus A."/>
            <person name="Lavin J.L."/>
            <person name="Lee Y.-H."/>
            <person name="Lindquist E."/>
            <person name="Lilly W."/>
            <person name="Lucas S."/>
            <person name="Morin E."/>
            <person name="Murat C."/>
            <person name="Oguiza J.A."/>
            <person name="Park J."/>
            <person name="Pisabarro A.G."/>
            <person name="Riley R."/>
            <person name="Rosling A."/>
            <person name="Salamov A."/>
            <person name="Schmidt O."/>
            <person name="Schmutz J."/>
            <person name="Skrede I."/>
            <person name="Stenlid J."/>
            <person name="Wiebenga A."/>
            <person name="Xie X."/>
            <person name="Kuees U."/>
            <person name="Hibbett D.S."/>
            <person name="Hoffmeister D."/>
            <person name="Hoegberg N."/>
            <person name="Martin F."/>
            <person name="Grigoriev I.V."/>
            <person name="Watkinson S.C."/>
        </authorList>
    </citation>
    <scope>NUCLEOTIDE SEQUENCE [LARGE SCALE GENOMIC DNA]</scope>
    <source>
        <strain evidence="3">strain S7.3</strain>
    </source>
</reference>
<feature type="compositionally biased region" description="Low complexity" evidence="1">
    <location>
        <begin position="1"/>
        <end position="18"/>
    </location>
</feature>
<sequence>MDSLTLRVPLTPSSSTSRRPPPPRRPIPPILPDVSLGAIMPTGDQLMALSDAEETSLYPKSPDTILTPALSDGHSPIVPPPAAFKIQLIEPRAANHNAEHLDGDRDGDEALLNTGERDPNRDSARRAVANVIDHASFAANGDQGQEEDEHAYGFEDEGGLPRRNEDTLHAPVSPGLLSTDSTPRQSTRYYKTPSIIAPPSPMRGSPHSSFFSSESSSTNMESLSESSSSSCPDAPLNTPKPIFSKGSISPSPLQKNFGPDLSLLISTTDTFGGVVRDEYGDDEDSMQTHSVSSVIEIEQDVDGQEIEYAEESLD</sequence>
<evidence type="ECO:0000313" key="3">
    <source>
        <dbReference type="Proteomes" id="UP000008063"/>
    </source>
</evidence>
<feature type="compositionally biased region" description="Basic and acidic residues" evidence="1">
    <location>
        <begin position="159"/>
        <end position="168"/>
    </location>
</feature>